<gene>
    <name evidence="3" type="ORF">MicloDRAFT_00030920</name>
</gene>
<organism evidence="3 4">
    <name type="scientific">Microvirga lotononidis</name>
    <dbReference type="NCBI Taxonomy" id="864069"/>
    <lineage>
        <taxon>Bacteria</taxon>
        <taxon>Pseudomonadati</taxon>
        <taxon>Pseudomonadota</taxon>
        <taxon>Alphaproteobacteria</taxon>
        <taxon>Hyphomicrobiales</taxon>
        <taxon>Methylobacteriaceae</taxon>
        <taxon>Microvirga</taxon>
    </lineage>
</organism>
<dbReference type="PANTHER" id="PTHR36509">
    <property type="entry name" value="BLL3101 PROTEIN"/>
    <property type="match status" value="1"/>
</dbReference>
<dbReference type="EMBL" id="JH660645">
    <property type="protein sequence ID" value="EIM26543.1"/>
    <property type="molecule type" value="Genomic_DNA"/>
</dbReference>
<dbReference type="Gene3D" id="2.60.120.600">
    <property type="entry name" value="Domain of unknown function DUF1214, C-terminal domain"/>
    <property type="match status" value="1"/>
</dbReference>
<evidence type="ECO:0008006" key="5">
    <source>
        <dbReference type="Google" id="ProtNLM"/>
    </source>
</evidence>
<dbReference type="InterPro" id="IPR010621">
    <property type="entry name" value="DUF1214"/>
</dbReference>
<dbReference type="InterPro" id="IPR037050">
    <property type="entry name" value="DUF1254_sf"/>
</dbReference>
<dbReference type="STRING" id="864069.MicloDRAFT_00030920"/>
<feature type="domain" description="DUF1214" evidence="1">
    <location>
        <begin position="351"/>
        <end position="458"/>
    </location>
</feature>
<dbReference type="InterPro" id="IPR010679">
    <property type="entry name" value="DUF1254"/>
</dbReference>
<evidence type="ECO:0000313" key="3">
    <source>
        <dbReference type="EMBL" id="EIM26543.1"/>
    </source>
</evidence>
<keyword evidence="4" id="KW-1185">Reference proteome</keyword>
<feature type="domain" description="DUF1254" evidence="2">
    <location>
        <begin position="81"/>
        <end position="211"/>
    </location>
</feature>
<accession>I4YRF1</accession>
<evidence type="ECO:0000259" key="1">
    <source>
        <dbReference type="Pfam" id="PF06742"/>
    </source>
</evidence>
<reference evidence="3 4" key="1">
    <citation type="submission" date="2012-02" db="EMBL/GenBank/DDBJ databases">
        <title>Improved High-Quality Draft sequence of Microvirga sp. WSM3557.</title>
        <authorList>
            <consortium name="US DOE Joint Genome Institute"/>
            <person name="Lucas S."/>
            <person name="Han J."/>
            <person name="Lapidus A."/>
            <person name="Cheng J.-F."/>
            <person name="Goodwin L."/>
            <person name="Pitluck S."/>
            <person name="Peters L."/>
            <person name="Zhang X."/>
            <person name="Detter J.C."/>
            <person name="Han C."/>
            <person name="Tapia R."/>
            <person name="Land M."/>
            <person name="Hauser L."/>
            <person name="Kyrpides N."/>
            <person name="Ivanova N."/>
            <person name="Pagani I."/>
            <person name="Brau L."/>
            <person name="Yates R."/>
            <person name="O'Hara G."/>
            <person name="Rui T."/>
            <person name="Howieson J."/>
            <person name="Reeve W."/>
            <person name="Woyke T."/>
        </authorList>
    </citation>
    <scope>NUCLEOTIDE SEQUENCE [LARGE SCALE GENOMIC DNA]</scope>
    <source>
        <strain evidence="3 4">WSM3557</strain>
    </source>
</reference>
<evidence type="ECO:0000313" key="4">
    <source>
        <dbReference type="Proteomes" id="UP000003947"/>
    </source>
</evidence>
<protein>
    <recommendedName>
        <fullName evidence="5">DUF1254 domain-containing protein</fullName>
    </recommendedName>
</protein>
<dbReference type="Pfam" id="PF06742">
    <property type="entry name" value="DUF1214"/>
    <property type="match status" value="1"/>
</dbReference>
<dbReference type="PANTHER" id="PTHR36509:SF2">
    <property type="entry name" value="BLL3101 PROTEIN"/>
    <property type="match status" value="1"/>
</dbReference>
<dbReference type="AlphaFoldDB" id="I4YRF1"/>
<dbReference type="Pfam" id="PF06863">
    <property type="entry name" value="DUF1254"/>
    <property type="match status" value="1"/>
</dbReference>
<dbReference type="HOGENOM" id="CLU_027269_1_1_5"/>
<dbReference type="eggNOG" id="COG5361">
    <property type="taxonomic scope" value="Bacteria"/>
</dbReference>
<dbReference type="Gene3D" id="2.60.40.1610">
    <property type="entry name" value="Domain of unknown function DUF1254"/>
    <property type="match status" value="1"/>
</dbReference>
<dbReference type="Proteomes" id="UP000003947">
    <property type="component" value="Unassembled WGS sequence"/>
</dbReference>
<proteinExistence type="predicted"/>
<evidence type="ECO:0000259" key="2">
    <source>
        <dbReference type="Pfam" id="PF06863"/>
    </source>
</evidence>
<dbReference type="SUPFAM" id="SSF160935">
    <property type="entry name" value="VPA0735-like"/>
    <property type="match status" value="1"/>
</dbReference>
<name>I4YRF1_9HYPH</name>
<dbReference type="InterPro" id="IPR037049">
    <property type="entry name" value="DUF1214_C_sf"/>
</dbReference>
<dbReference type="PATRIC" id="fig|864069.3.peg.3355"/>
<sequence precursor="true">MTMKLTRRQAAIGALSLLAGTTMSTVSEAHLGELLGLDEGLEDFWLATDAYIYGYPLVTMEMTRRVITNVAAPEGTRAPMGQVIKLRHYPDATFRDVTAPNADTLYTTAFFDVGKEPWVLSLPDMKDRYFLMPMLDGWTTVFQVPGKRTTGTGAQTYAITGPGWSGTLPAGVKEYKSPTNIVWLLGRIYCTGTPEDYAEVHALQDQVKLVPLSAYGKPYTPPAGKVDPSIDMKTAVRDQVNRMDAVAYFTLLAELMKTNPPSAADAPALAKFAKIGLLPGQDFDASKLRADFARRIPEIANDRIMIQFKINKDVHDIDGWGFTTKTGIYGTDYLMRALVTAIGLGANRPQDAVYPTSQKDGEGQTYDGANKYVMRFAKGQLPPVEGFWSLTMYDGAYFFVPNPINRYSISARQDLKANPDGSVDLYIQKDSPGADKESNWLPAPAGKFILMLRMYWPNESNPSIIDGTWTIPPVRQVSDRA</sequence>